<accession>A0ABT9ZDH7</accession>
<evidence type="ECO:0000313" key="3">
    <source>
        <dbReference type="Proteomes" id="UP001234495"/>
    </source>
</evidence>
<dbReference type="InterPro" id="IPR036259">
    <property type="entry name" value="MFS_trans_sf"/>
</dbReference>
<dbReference type="Proteomes" id="UP001234495">
    <property type="component" value="Unassembled WGS sequence"/>
</dbReference>
<sequence length="136" mass="15724">MIHNLRNNFTQTALGSIIWVFILSTLAYQGMNIPFNYVWNLITIGVISGIIFGIVYPYLWNYSTFKAPINIILSTLINSFGGFLVIYLFSVEMFHFIKGYVIFIVLLTLLGHIIAFYFYSKYQNKKLADSLNEINK</sequence>
<feature type="transmembrane region" description="Helical" evidence="1">
    <location>
        <begin position="37"/>
        <end position="59"/>
    </location>
</feature>
<feature type="transmembrane region" description="Helical" evidence="1">
    <location>
        <begin position="12"/>
        <end position="31"/>
    </location>
</feature>
<dbReference type="EMBL" id="JAUSUD010000003">
    <property type="protein sequence ID" value="MDQ0229897.1"/>
    <property type="molecule type" value="Genomic_DNA"/>
</dbReference>
<dbReference type="SUPFAM" id="SSF103473">
    <property type="entry name" value="MFS general substrate transporter"/>
    <property type="match status" value="1"/>
</dbReference>
<evidence type="ECO:0000256" key="1">
    <source>
        <dbReference type="SAM" id="Phobius"/>
    </source>
</evidence>
<reference evidence="2 3" key="1">
    <citation type="submission" date="2023-07" db="EMBL/GenBank/DDBJ databases">
        <title>Genomic Encyclopedia of Type Strains, Phase IV (KMG-IV): sequencing the most valuable type-strain genomes for metagenomic binning, comparative biology and taxonomic classification.</title>
        <authorList>
            <person name="Goeker M."/>
        </authorList>
    </citation>
    <scope>NUCLEOTIDE SEQUENCE [LARGE SCALE GENOMIC DNA]</scope>
    <source>
        <strain evidence="2 3">DSM 29005</strain>
    </source>
</reference>
<keyword evidence="1" id="KW-1133">Transmembrane helix</keyword>
<comment type="caution">
    <text evidence="2">The sequence shown here is derived from an EMBL/GenBank/DDBJ whole genome shotgun (WGS) entry which is preliminary data.</text>
</comment>
<feature type="transmembrane region" description="Helical" evidence="1">
    <location>
        <begin position="71"/>
        <end position="90"/>
    </location>
</feature>
<gene>
    <name evidence="2" type="ORF">J2S19_001149</name>
</gene>
<protein>
    <submittedName>
        <fullName evidence="2">Membrane protein DedA with SNARE-associated domain</fullName>
    </submittedName>
</protein>
<organism evidence="2 3">
    <name type="scientific">Metabacillus malikii</name>
    <dbReference type="NCBI Taxonomy" id="1504265"/>
    <lineage>
        <taxon>Bacteria</taxon>
        <taxon>Bacillati</taxon>
        <taxon>Bacillota</taxon>
        <taxon>Bacilli</taxon>
        <taxon>Bacillales</taxon>
        <taxon>Bacillaceae</taxon>
        <taxon>Metabacillus</taxon>
    </lineage>
</organism>
<proteinExistence type="predicted"/>
<keyword evidence="1" id="KW-0812">Transmembrane</keyword>
<keyword evidence="3" id="KW-1185">Reference proteome</keyword>
<name>A0ABT9ZDH7_9BACI</name>
<keyword evidence="1" id="KW-0472">Membrane</keyword>
<feature type="transmembrane region" description="Helical" evidence="1">
    <location>
        <begin position="96"/>
        <end position="119"/>
    </location>
</feature>
<dbReference type="RefSeq" id="WP_307338326.1">
    <property type="nucleotide sequence ID" value="NZ_JAUSUD010000003.1"/>
</dbReference>
<evidence type="ECO:0000313" key="2">
    <source>
        <dbReference type="EMBL" id="MDQ0229897.1"/>
    </source>
</evidence>